<feature type="transmembrane region" description="Helical" evidence="1">
    <location>
        <begin position="141"/>
        <end position="160"/>
    </location>
</feature>
<dbReference type="InterPro" id="IPR019251">
    <property type="entry name" value="DUF2231_TM"/>
</dbReference>
<dbReference type="Proteomes" id="UP000016936">
    <property type="component" value="Unassembled WGS sequence"/>
</dbReference>
<keyword evidence="1" id="KW-1133">Transmembrane helix</keyword>
<dbReference type="EMBL" id="KB445569">
    <property type="protein sequence ID" value="EMD97920.1"/>
    <property type="molecule type" value="Genomic_DNA"/>
</dbReference>
<dbReference type="OMA" id="NWWTRRS"/>
<feature type="domain" description="DUF2231" evidence="2">
    <location>
        <begin position="3"/>
        <end position="173"/>
    </location>
</feature>
<dbReference type="OrthoDB" id="2580011at2759"/>
<feature type="transmembrane region" description="Helical" evidence="1">
    <location>
        <begin position="109"/>
        <end position="129"/>
    </location>
</feature>
<keyword evidence="1" id="KW-0812">Transmembrane</keyword>
<feature type="transmembrane region" description="Helical" evidence="1">
    <location>
        <begin position="69"/>
        <end position="89"/>
    </location>
</feature>
<feature type="transmembrane region" description="Helical" evidence="1">
    <location>
        <begin position="12"/>
        <end position="30"/>
    </location>
</feature>
<gene>
    <name evidence="3" type="ORF">COCHEDRAFT_1165336</name>
</gene>
<dbReference type="HOGENOM" id="CLU_102285_0_0_1"/>
<dbReference type="AlphaFoldDB" id="M2TKC6"/>
<accession>M2TKC6</accession>
<dbReference type="Pfam" id="PF09990">
    <property type="entry name" value="DUF2231"/>
    <property type="match status" value="1"/>
</dbReference>
<evidence type="ECO:0000313" key="4">
    <source>
        <dbReference type="Proteomes" id="UP000016936"/>
    </source>
</evidence>
<proteinExistence type="predicted"/>
<evidence type="ECO:0000256" key="1">
    <source>
        <dbReference type="SAM" id="Phobius"/>
    </source>
</evidence>
<evidence type="ECO:0000259" key="2">
    <source>
        <dbReference type="Pfam" id="PF09990"/>
    </source>
</evidence>
<protein>
    <recommendedName>
        <fullName evidence="2">DUF2231 domain-containing protein</fullName>
    </recommendedName>
</protein>
<reference evidence="3 4" key="1">
    <citation type="journal article" date="2012" name="PLoS Pathog.">
        <title>Diverse lifestyles and strategies of plant pathogenesis encoded in the genomes of eighteen Dothideomycetes fungi.</title>
        <authorList>
            <person name="Ohm R.A."/>
            <person name="Feau N."/>
            <person name="Henrissat B."/>
            <person name="Schoch C.L."/>
            <person name="Horwitz B.A."/>
            <person name="Barry K.W."/>
            <person name="Condon B.J."/>
            <person name="Copeland A.C."/>
            <person name="Dhillon B."/>
            <person name="Glaser F."/>
            <person name="Hesse C.N."/>
            <person name="Kosti I."/>
            <person name="LaButti K."/>
            <person name="Lindquist E.A."/>
            <person name="Lucas S."/>
            <person name="Salamov A.A."/>
            <person name="Bradshaw R.E."/>
            <person name="Ciuffetti L."/>
            <person name="Hamelin R.C."/>
            <person name="Kema G.H.J."/>
            <person name="Lawrence C."/>
            <person name="Scott J.A."/>
            <person name="Spatafora J.W."/>
            <person name="Turgeon B.G."/>
            <person name="de Wit P.J.G.M."/>
            <person name="Zhong S."/>
            <person name="Goodwin S.B."/>
            <person name="Grigoriev I.V."/>
        </authorList>
    </citation>
    <scope>NUCLEOTIDE SEQUENCE [LARGE SCALE GENOMIC DNA]</scope>
    <source>
        <strain evidence="4">C5 / ATCC 48332 / race O</strain>
    </source>
</reference>
<name>M2TKC6_COCH5</name>
<organism evidence="3 4">
    <name type="scientific">Cochliobolus heterostrophus (strain C5 / ATCC 48332 / race O)</name>
    <name type="common">Southern corn leaf blight fungus</name>
    <name type="synonym">Bipolaris maydis</name>
    <dbReference type="NCBI Taxonomy" id="701091"/>
    <lineage>
        <taxon>Eukaryota</taxon>
        <taxon>Fungi</taxon>
        <taxon>Dikarya</taxon>
        <taxon>Ascomycota</taxon>
        <taxon>Pezizomycotina</taxon>
        <taxon>Dothideomycetes</taxon>
        <taxon>Pleosporomycetidae</taxon>
        <taxon>Pleosporales</taxon>
        <taxon>Pleosporineae</taxon>
        <taxon>Pleosporaceae</taxon>
        <taxon>Bipolaris</taxon>
    </lineage>
</organism>
<reference evidence="4" key="2">
    <citation type="journal article" date="2013" name="PLoS Genet.">
        <title>Comparative genome structure, secondary metabolite, and effector coding capacity across Cochliobolus pathogens.</title>
        <authorList>
            <person name="Condon B.J."/>
            <person name="Leng Y."/>
            <person name="Wu D."/>
            <person name="Bushley K.E."/>
            <person name="Ohm R.A."/>
            <person name="Otillar R."/>
            <person name="Martin J."/>
            <person name="Schackwitz W."/>
            <person name="Grimwood J."/>
            <person name="MohdZainudin N."/>
            <person name="Xue C."/>
            <person name="Wang R."/>
            <person name="Manning V.A."/>
            <person name="Dhillon B."/>
            <person name="Tu Z.J."/>
            <person name="Steffenson B.J."/>
            <person name="Salamov A."/>
            <person name="Sun H."/>
            <person name="Lowry S."/>
            <person name="LaButti K."/>
            <person name="Han J."/>
            <person name="Copeland A."/>
            <person name="Lindquist E."/>
            <person name="Barry K."/>
            <person name="Schmutz J."/>
            <person name="Baker S.E."/>
            <person name="Ciuffetti L.M."/>
            <person name="Grigoriev I.V."/>
            <person name="Zhong S."/>
            <person name="Turgeon B.G."/>
        </authorList>
    </citation>
    <scope>NUCLEOTIDE SEQUENCE [LARGE SCALE GENOMIC DNA]</scope>
    <source>
        <strain evidence="4">C5 / ATCC 48332 / race O</strain>
    </source>
</reference>
<dbReference type="eggNOG" id="ENOG502S8SF">
    <property type="taxonomic scope" value="Eukaryota"/>
</dbReference>
<evidence type="ECO:0000313" key="3">
    <source>
        <dbReference type="EMBL" id="EMD97920.1"/>
    </source>
</evidence>
<keyword evidence="4" id="KW-1185">Reference proteome</keyword>
<sequence>MSLPAHPAFVHFPITTTLLTGGLDAFYFFYKYPATSSAVASICKTPCTDNCSSDKTLDIKLAPQLFPFFSYYLTILTIAFSVPAVMTGASQLMPLIKRDGLNSRKAKMAIAHAAINDVTVVTAALNWWTRRSRPMFEPTSTNILASCVLALPATLFAAHLGGKLVYNYGMGFTGAQAKAKKSQ</sequence>
<keyword evidence="1" id="KW-0472">Membrane</keyword>